<proteinExistence type="predicted"/>
<name>A0A0A8ZGA3_ARUDO</name>
<dbReference type="EMBL" id="GBRH01261217">
    <property type="protein sequence ID" value="JAD36678.1"/>
    <property type="molecule type" value="Transcribed_RNA"/>
</dbReference>
<evidence type="ECO:0000313" key="1">
    <source>
        <dbReference type="EMBL" id="JAD36678.1"/>
    </source>
</evidence>
<reference evidence="1" key="2">
    <citation type="journal article" date="2015" name="Data Brief">
        <title>Shoot transcriptome of the giant reed, Arundo donax.</title>
        <authorList>
            <person name="Barrero R.A."/>
            <person name="Guerrero F.D."/>
            <person name="Moolhuijzen P."/>
            <person name="Goolsby J.A."/>
            <person name="Tidwell J."/>
            <person name="Bellgard S.E."/>
            <person name="Bellgard M.I."/>
        </authorList>
    </citation>
    <scope>NUCLEOTIDE SEQUENCE</scope>
    <source>
        <tissue evidence="1">Shoot tissue taken approximately 20 cm above the soil surface</tissue>
    </source>
</reference>
<organism evidence="1">
    <name type="scientific">Arundo donax</name>
    <name type="common">Giant reed</name>
    <name type="synonym">Donax arundinaceus</name>
    <dbReference type="NCBI Taxonomy" id="35708"/>
    <lineage>
        <taxon>Eukaryota</taxon>
        <taxon>Viridiplantae</taxon>
        <taxon>Streptophyta</taxon>
        <taxon>Embryophyta</taxon>
        <taxon>Tracheophyta</taxon>
        <taxon>Spermatophyta</taxon>
        <taxon>Magnoliopsida</taxon>
        <taxon>Liliopsida</taxon>
        <taxon>Poales</taxon>
        <taxon>Poaceae</taxon>
        <taxon>PACMAD clade</taxon>
        <taxon>Arundinoideae</taxon>
        <taxon>Arundineae</taxon>
        <taxon>Arundo</taxon>
    </lineage>
</organism>
<accession>A0A0A8ZGA3</accession>
<reference evidence="1" key="1">
    <citation type="submission" date="2014-09" db="EMBL/GenBank/DDBJ databases">
        <authorList>
            <person name="Magalhaes I.L.F."/>
            <person name="Oliveira U."/>
            <person name="Santos F.R."/>
            <person name="Vidigal T.H.D.A."/>
            <person name="Brescovit A.D."/>
            <person name="Santos A.J."/>
        </authorList>
    </citation>
    <scope>NUCLEOTIDE SEQUENCE</scope>
    <source>
        <tissue evidence="1">Shoot tissue taken approximately 20 cm above the soil surface</tissue>
    </source>
</reference>
<dbReference type="AlphaFoldDB" id="A0A0A8ZGA3"/>
<protein>
    <submittedName>
        <fullName evidence="1">Uncharacterized protein</fullName>
    </submittedName>
</protein>
<sequence>MTWYRKFNSFISLNQGIMVERSTA</sequence>